<evidence type="ECO:0000313" key="6">
    <source>
        <dbReference type="EMBL" id="GAB38285.1"/>
    </source>
</evidence>
<evidence type="ECO:0000256" key="4">
    <source>
        <dbReference type="ARBA" id="ARBA00022833"/>
    </source>
</evidence>
<dbReference type="AlphaFoldDB" id="H5TXS7"/>
<dbReference type="EMBL" id="BAFC01000042">
    <property type="protein sequence ID" value="GAB38285.1"/>
    <property type="molecule type" value="Genomic_DNA"/>
</dbReference>
<gene>
    <name evidence="6" type="ORF">GOSPT_042_00350</name>
</gene>
<dbReference type="InterPro" id="IPR023871">
    <property type="entry name" value="MftE"/>
</dbReference>
<dbReference type="SUPFAM" id="SSF102215">
    <property type="entry name" value="Creatininase"/>
    <property type="match status" value="1"/>
</dbReference>
<keyword evidence="4" id="KW-0862">Zinc</keyword>
<proteinExistence type="inferred from homology"/>
<organism evidence="6 7">
    <name type="scientific">Gordonia sputi NBRC 100414</name>
    <dbReference type="NCBI Taxonomy" id="1089453"/>
    <lineage>
        <taxon>Bacteria</taxon>
        <taxon>Bacillati</taxon>
        <taxon>Actinomycetota</taxon>
        <taxon>Actinomycetes</taxon>
        <taxon>Mycobacteriales</taxon>
        <taxon>Gordoniaceae</taxon>
        <taxon>Gordonia</taxon>
    </lineage>
</organism>
<evidence type="ECO:0000256" key="1">
    <source>
        <dbReference type="ARBA" id="ARBA00001947"/>
    </source>
</evidence>
<dbReference type="Pfam" id="PF02633">
    <property type="entry name" value="Creatininase"/>
    <property type="match status" value="1"/>
</dbReference>
<dbReference type="Gene3D" id="3.40.50.10310">
    <property type="entry name" value="Creatininase"/>
    <property type="match status" value="1"/>
</dbReference>
<evidence type="ECO:0000256" key="3">
    <source>
        <dbReference type="ARBA" id="ARBA00022801"/>
    </source>
</evidence>
<dbReference type="Proteomes" id="UP000005845">
    <property type="component" value="Unassembled WGS sequence"/>
</dbReference>
<protein>
    <submittedName>
        <fullName evidence="6">Creatininase family protein</fullName>
    </submittedName>
</protein>
<dbReference type="GO" id="GO:0009231">
    <property type="term" value="P:riboflavin biosynthetic process"/>
    <property type="evidence" value="ECO:0007669"/>
    <property type="project" value="TreeGrafter"/>
</dbReference>
<evidence type="ECO:0000256" key="2">
    <source>
        <dbReference type="ARBA" id="ARBA00022723"/>
    </source>
</evidence>
<reference evidence="6 7" key="1">
    <citation type="submission" date="2012-02" db="EMBL/GenBank/DDBJ databases">
        <title>Whole genome shotgun sequence of Gordonia sputi NBRC 100414.</title>
        <authorList>
            <person name="Yoshida I."/>
            <person name="Hosoyama A."/>
            <person name="Tsuchikane K."/>
            <person name="Katsumata H."/>
            <person name="Yamazaki S."/>
            <person name="Fujita N."/>
        </authorList>
    </citation>
    <scope>NUCLEOTIDE SEQUENCE [LARGE SCALE GENOMIC DNA]</scope>
    <source>
        <strain evidence="6 7">NBRC 100414</strain>
    </source>
</reference>
<keyword evidence="3" id="KW-0378">Hydrolase</keyword>
<dbReference type="PANTHER" id="PTHR35005">
    <property type="entry name" value="3-DEHYDRO-SCYLLO-INOSOSE HYDROLASE"/>
    <property type="match status" value="1"/>
</dbReference>
<comment type="cofactor">
    <cofactor evidence="1">
        <name>Zn(2+)</name>
        <dbReference type="ChEBI" id="CHEBI:29105"/>
    </cofactor>
</comment>
<keyword evidence="2" id="KW-0479">Metal-binding</keyword>
<accession>H5TXS7</accession>
<dbReference type="InterPro" id="IPR024087">
    <property type="entry name" value="Creatininase-like_sf"/>
</dbReference>
<evidence type="ECO:0000256" key="5">
    <source>
        <dbReference type="ARBA" id="ARBA00024029"/>
    </source>
</evidence>
<dbReference type="GO" id="GO:0016811">
    <property type="term" value="F:hydrolase activity, acting on carbon-nitrogen (but not peptide) bonds, in linear amides"/>
    <property type="evidence" value="ECO:0007669"/>
    <property type="project" value="TreeGrafter"/>
</dbReference>
<comment type="similarity">
    <text evidence="5">Belongs to the creatininase superfamily.</text>
</comment>
<dbReference type="eggNOG" id="COG1402">
    <property type="taxonomic scope" value="Bacteria"/>
</dbReference>
<dbReference type="NCBIfam" id="TIGR03964">
    <property type="entry name" value="mycofact_creat"/>
    <property type="match status" value="1"/>
</dbReference>
<dbReference type="GO" id="GO:0046872">
    <property type="term" value="F:metal ion binding"/>
    <property type="evidence" value="ECO:0007669"/>
    <property type="project" value="UniProtKB-KW"/>
</dbReference>
<sequence length="269" mass="28493">MPTERLGADFEEIGAQSFRRRLLRALHIGKVEQMTRPATLSSCTWPELENSATTLLVAVGSLEQHGPHLPLDTDTRIASAVVARVHATLDDTSTLIAPPLGYGASGEHEGFPGTISLGHDALRSVLVEYGRSACRWAQRIVFVNGHGGNAQTLVDAIGLLRYEGRDVAWYPCAFDGADAHAGTTETSVLLHLSPDAVRRDSVVVGNRAPVATLLPAMRDGGVAAVSANGVLGDPTTASADDGAVHLDRLVSRLGAAIQQWDVAENGRLR</sequence>
<comment type="caution">
    <text evidence="6">The sequence shown here is derived from an EMBL/GenBank/DDBJ whole genome shotgun (WGS) entry which is preliminary data.</text>
</comment>
<keyword evidence="7" id="KW-1185">Reference proteome</keyword>
<dbReference type="InterPro" id="IPR003785">
    <property type="entry name" value="Creatininase/forma_Hydrolase"/>
</dbReference>
<name>H5TXS7_9ACTN</name>
<evidence type="ECO:0000313" key="7">
    <source>
        <dbReference type="Proteomes" id="UP000005845"/>
    </source>
</evidence>
<dbReference type="PANTHER" id="PTHR35005:SF1">
    <property type="entry name" value="2-AMINO-5-FORMYLAMINO-6-RIBOSYLAMINOPYRIMIDIN-4(3H)-ONE 5'-MONOPHOSPHATE DEFORMYLASE"/>
    <property type="match status" value="1"/>
</dbReference>